<dbReference type="InterPro" id="IPR001279">
    <property type="entry name" value="Metallo-B-lactamas"/>
</dbReference>
<dbReference type="GO" id="GO:0005634">
    <property type="term" value="C:nucleus"/>
    <property type="evidence" value="ECO:0007669"/>
    <property type="project" value="UniProtKB-SubCell"/>
</dbReference>
<accession>A0AAD3CG73</accession>
<dbReference type="EMBL" id="BLLK01000020">
    <property type="protein sequence ID" value="GFH45236.1"/>
    <property type="molecule type" value="Genomic_DNA"/>
</dbReference>
<dbReference type="PANTHER" id="PTHR23240">
    <property type="entry name" value="DNA CROSS-LINK REPAIR PROTEIN PSO2/SNM1-RELATED"/>
    <property type="match status" value="1"/>
</dbReference>
<dbReference type="InterPro" id="IPR009060">
    <property type="entry name" value="UBA-like_sf"/>
</dbReference>
<dbReference type="GO" id="GO:0036297">
    <property type="term" value="P:interstrand cross-link repair"/>
    <property type="evidence" value="ECO:0007669"/>
    <property type="project" value="TreeGrafter"/>
</dbReference>
<dbReference type="InterPro" id="IPR011084">
    <property type="entry name" value="DRMBL"/>
</dbReference>
<comment type="caution">
    <text evidence="8">The sequence shown here is derived from an EMBL/GenBank/DDBJ whole genome shotgun (WGS) entry which is preliminary data.</text>
</comment>
<dbReference type="GO" id="GO:0006303">
    <property type="term" value="P:double-strand break repair via nonhomologous end joining"/>
    <property type="evidence" value="ECO:0007669"/>
    <property type="project" value="TreeGrafter"/>
</dbReference>
<dbReference type="Proteomes" id="UP001054902">
    <property type="component" value="Unassembled WGS sequence"/>
</dbReference>
<evidence type="ECO:0000256" key="5">
    <source>
        <dbReference type="ARBA" id="ARBA00023242"/>
    </source>
</evidence>
<keyword evidence="3" id="KW-0227">DNA damage</keyword>
<sequence length="596" mass="67676">MPSKHSNSIHKIRSIVLTHYHSDHYTGLPSGNNYKGPATIHCTPVTANLLREIHKIPERFIVAHEYEETWSWDNCEITFYDANHCPGAAIIFAKVKIGNSFTYHVHTGDMRYHPKFQSYPLIKEAVEKRSLDVLYLDTTYAKPKHTFLPQQNAIDKISSQVQELLKHNHNVVEEKKNSFFQPKKPAVKDGQQPRTLVLLSCYSIGKEKVLWHSAVKSNQLVYVNNAKHKMLKCIECGSDVEEANGIVKRSTLDPQKSDIHVIKMGLAGTLHPFFQPNFNDVALYAHRMNKGYNKVVAFLPTGWAESSKYNKQNSIATKVVNLKELVDANKIKGNTHMMHVEVRLMAYSEHSSYNELRDCVEFMKPKRVIPTVFSGEKDYEAIEKRFSDLVDSQRAKQSFINSMFGRSLLEKTSAPSTSSIKRKRVMEDSSNTSNKTRKVISNPYAKKVNTKIEAEKEVISCNKTKIGKFKEESSCEAKIKRETLTYPEDPKTYSSPSIISNDKKIEKSISTQQKKKDSDNDAARCLKKEISSHSRTTTTTTTKKSSTTSQTKVAADDHMVAQLVSMGFNSRSASESLSKTKNNIERAVAWLLMRKK</sequence>
<dbReference type="CDD" id="cd14297">
    <property type="entry name" value="UBA2_spUBP14_like"/>
    <property type="match status" value="1"/>
</dbReference>
<evidence type="ECO:0000256" key="2">
    <source>
        <dbReference type="ARBA" id="ARBA00010304"/>
    </source>
</evidence>
<feature type="region of interest" description="Disordered" evidence="6">
    <location>
        <begin position="415"/>
        <end position="436"/>
    </location>
</feature>
<name>A0AAD3CG73_9STRA</name>
<evidence type="ECO:0000256" key="3">
    <source>
        <dbReference type="ARBA" id="ARBA00022763"/>
    </source>
</evidence>
<organism evidence="8 9">
    <name type="scientific">Chaetoceros tenuissimus</name>
    <dbReference type="NCBI Taxonomy" id="426638"/>
    <lineage>
        <taxon>Eukaryota</taxon>
        <taxon>Sar</taxon>
        <taxon>Stramenopiles</taxon>
        <taxon>Ochrophyta</taxon>
        <taxon>Bacillariophyta</taxon>
        <taxon>Coscinodiscophyceae</taxon>
        <taxon>Chaetocerotophycidae</taxon>
        <taxon>Chaetocerotales</taxon>
        <taxon>Chaetocerotaceae</taxon>
        <taxon>Chaetoceros</taxon>
    </lineage>
</organism>
<dbReference type="Gene3D" id="1.10.8.10">
    <property type="entry name" value="DNA helicase RuvA subunit, C-terminal domain"/>
    <property type="match status" value="1"/>
</dbReference>
<dbReference type="Gene3D" id="3.40.50.12650">
    <property type="match status" value="1"/>
</dbReference>
<dbReference type="Gene3D" id="3.60.15.10">
    <property type="entry name" value="Ribonuclease Z/Hydroxyacylglutathione hydrolase-like"/>
    <property type="match status" value="1"/>
</dbReference>
<feature type="domain" description="UBA" evidence="7">
    <location>
        <begin position="554"/>
        <end position="594"/>
    </location>
</feature>
<dbReference type="SUPFAM" id="SSF56281">
    <property type="entry name" value="Metallo-hydrolase/oxidoreductase"/>
    <property type="match status" value="1"/>
</dbReference>
<keyword evidence="9" id="KW-1185">Reference proteome</keyword>
<protein>
    <submittedName>
        <fullName evidence="8">DNA cross-link repair 1A protein</fullName>
    </submittedName>
</protein>
<evidence type="ECO:0000259" key="7">
    <source>
        <dbReference type="PROSITE" id="PS50030"/>
    </source>
</evidence>
<feature type="compositionally biased region" description="Low complexity" evidence="6">
    <location>
        <begin position="533"/>
        <end position="550"/>
    </location>
</feature>
<dbReference type="SMART" id="SM00165">
    <property type="entry name" value="UBA"/>
    <property type="match status" value="1"/>
</dbReference>
<feature type="region of interest" description="Disordered" evidence="6">
    <location>
        <begin position="531"/>
        <end position="550"/>
    </location>
</feature>
<dbReference type="InterPro" id="IPR036866">
    <property type="entry name" value="RibonucZ/Hydroxyglut_hydro"/>
</dbReference>
<dbReference type="Pfam" id="PF12706">
    <property type="entry name" value="Lactamase_B_2"/>
    <property type="match status" value="1"/>
</dbReference>
<dbReference type="GO" id="GO:0003684">
    <property type="term" value="F:damaged DNA binding"/>
    <property type="evidence" value="ECO:0007669"/>
    <property type="project" value="TreeGrafter"/>
</dbReference>
<dbReference type="Pfam" id="PF07522">
    <property type="entry name" value="DRMBL"/>
    <property type="match status" value="1"/>
</dbReference>
<dbReference type="PANTHER" id="PTHR23240:SF6">
    <property type="entry name" value="DNA CROSS-LINK REPAIR 1A PROTEIN"/>
    <property type="match status" value="1"/>
</dbReference>
<comment type="similarity">
    <text evidence="2">Belongs to the DNA repair metallo-beta-lactamase (DRMBL) family.</text>
</comment>
<comment type="subcellular location">
    <subcellularLocation>
        <location evidence="1">Nucleus</location>
    </subcellularLocation>
</comment>
<evidence type="ECO:0000256" key="1">
    <source>
        <dbReference type="ARBA" id="ARBA00004123"/>
    </source>
</evidence>
<gene>
    <name evidence="8" type="ORF">CTEN210_01710</name>
</gene>
<keyword evidence="5" id="KW-0539">Nucleus</keyword>
<dbReference type="InterPro" id="IPR015940">
    <property type="entry name" value="UBA"/>
</dbReference>
<evidence type="ECO:0000256" key="6">
    <source>
        <dbReference type="SAM" id="MobiDB-lite"/>
    </source>
</evidence>
<dbReference type="Pfam" id="PF00627">
    <property type="entry name" value="UBA"/>
    <property type="match status" value="1"/>
</dbReference>
<evidence type="ECO:0000256" key="4">
    <source>
        <dbReference type="ARBA" id="ARBA00023204"/>
    </source>
</evidence>
<dbReference type="PROSITE" id="PS50030">
    <property type="entry name" value="UBA"/>
    <property type="match status" value="1"/>
</dbReference>
<dbReference type="AlphaFoldDB" id="A0AAD3CG73"/>
<evidence type="ECO:0000313" key="8">
    <source>
        <dbReference type="EMBL" id="GFH45236.1"/>
    </source>
</evidence>
<proteinExistence type="inferred from homology"/>
<reference evidence="8 9" key="1">
    <citation type="journal article" date="2021" name="Sci. Rep.">
        <title>The genome of the diatom Chaetoceros tenuissimus carries an ancient integrated fragment of an extant virus.</title>
        <authorList>
            <person name="Hongo Y."/>
            <person name="Kimura K."/>
            <person name="Takaki Y."/>
            <person name="Yoshida Y."/>
            <person name="Baba S."/>
            <person name="Kobayashi G."/>
            <person name="Nagasaki K."/>
            <person name="Hano T."/>
            <person name="Tomaru Y."/>
        </authorList>
    </citation>
    <scope>NUCLEOTIDE SEQUENCE [LARGE SCALE GENOMIC DNA]</scope>
    <source>
        <strain evidence="8 9">NIES-3715</strain>
    </source>
</reference>
<dbReference type="SUPFAM" id="SSF46934">
    <property type="entry name" value="UBA-like"/>
    <property type="match status" value="1"/>
</dbReference>
<dbReference type="GO" id="GO:0035312">
    <property type="term" value="F:5'-3' DNA exonuclease activity"/>
    <property type="evidence" value="ECO:0007669"/>
    <property type="project" value="TreeGrafter"/>
</dbReference>
<evidence type="ECO:0000313" key="9">
    <source>
        <dbReference type="Proteomes" id="UP001054902"/>
    </source>
</evidence>
<keyword evidence="4" id="KW-0234">DNA repair</keyword>